<proteinExistence type="predicted"/>
<feature type="domain" description="SnoaL-like" evidence="1">
    <location>
        <begin position="13"/>
        <end position="136"/>
    </location>
</feature>
<dbReference type="SUPFAM" id="SSF54427">
    <property type="entry name" value="NTF2-like"/>
    <property type="match status" value="1"/>
</dbReference>
<protein>
    <submittedName>
        <fullName evidence="2">Bile acid 7-alpha dehydratase</fullName>
    </submittedName>
</protein>
<dbReference type="Pfam" id="PF13577">
    <property type="entry name" value="SnoaL_4"/>
    <property type="match status" value="1"/>
</dbReference>
<organism evidence="2">
    <name type="scientific">Pseudomonas putida</name>
    <name type="common">Arthrobacter siderocapsulatus</name>
    <dbReference type="NCBI Taxonomy" id="303"/>
    <lineage>
        <taxon>Bacteria</taxon>
        <taxon>Pseudomonadati</taxon>
        <taxon>Pseudomonadota</taxon>
        <taxon>Gammaproteobacteria</taxon>
        <taxon>Pseudomonadales</taxon>
        <taxon>Pseudomonadaceae</taxon>
        <taxon>Pseudomonas</taxon>
    </lineage>
</organism>
<reference evidence="2" key="1">
    <citation type="submission" date="2016-07" db="EMBL/GenBank/DDBJ databases">
        <title>New class B carbapenemase carried by novel plasmid in Pseudomonas putida enviromental strain in eastern Amazonia.</title>
        <authorList>
            <person name="Souza C.O."/>
            <person name="Lima K.V."/>
            <person name="Brasiliense D.M."/>
            <person name="Perez-Chaparro P.J."/>
            <person name="Mamizuka E.M."/>
            <person name="Lima M.O."/>
            <person name="Lima L.N."/>
            <person name="McCulloch J.A."/>
        </authorList>
    </citation>
    <scope>NUCLEOTIDE SEQUENCE [LARGE SCALE GENOMIC DNA]</scope>
    <source>
        <strain evidence="2">IEC33019</strain>
    </source>
</reference>
<sequence length="157" mass="18125">MQDAMTLEQRIARLEALEAIRELKHRYLNACDLKDVAAIRDCFAHGPVLIDYGPLGVFHDREPFLALYSELACVPRVIDLHHAANPQIDYQDSDNAQARWALHYQNRDGETGVTRQLGGFYQDRYRREAGQWRIVETVFRGHFEVVRPKPGPISPWP</sequence>
<dbReference type="InterPro" id="IPR032710">
    <property type="entry name" value="NTF2-like_dom_sf"/>
</dbReference>
<dbReference type="EMBL" id="CP016634">
    <property type="protein sequence ID" value="ANY87779.1"/>
    <property type="molecule type" value="Genomic_DNA"/>
</dbReference>
<dbReference type="Gene3D" id="3.10.450.50">
    <property type="match status" value="1"/>
</dbReference>
<dbReference type="InterPro" id="IPR037401">
    <property type="entry name" value="SnoaL-like"/>
</dbReference>
<accession>A0A1B2F651</accession>
<evidence type="ECO:0000259" key="1">
    <source>
        <dbReference type="Pfam" id="PF13577"/>
    </source>
</evidence>
<dbReference type="AlphaFoldDB" id="A0A1B2F651"/>
<dbReference type="RefSeq" id="WP_244509725.1">
    <property type="nucleotide sequence ID" value="NZ_CP016634.1"/>
</dbReference>
<evidence type="ECO:0000313" key="2">
    <source>
        <dbReference type="EMBL" id="ANY87779.1"/>
    </source>
</evidence>
<gene>
    <name evidence="2" type="primary">baiE</name>
    <name evidence="2" type="ORF">IEC33019_2225</name>
</gene>
<name>A0A1B2F651_PSEPU</name>